<reference evidence="1 2" key="1">
    <citation type="submission" date="2024-08" db="EMBL/GenBank/DDBJ databases">
        <title>Genome sequence of Streptomyces aureus CACIA-1.46HGO.</title>
        <authorList>
            <person name="Evangelista-Martinez Z."/>
        </authorList>
    </citation>
    <scope>NUCLEOTIDE SEQUENCE [LARGE SCALE GENOMIC DNA]</scope>
    <source>
        <strain evidence="1 2">CACIA-1.46HGO</strain>
    </source>
</reference>
<dbReference type="EMBL" id="JBGOSP010000043">
    <property type="protein sequence ID" value="MFA3842760.1"/>
    <property type="molecule type" value="Genomic_DNA"/>
</dbReference>
<keyword evidence="2" id="KW-1185">Reference proteome</keyword>
<proteinExistence type="predicted"/>
<name>A0ABV4SWS1_9ACTN</name>
<gene>
    <name evidence="1" type="ORF">ACEG43_42555</name>
</gene>
<dbReference type="RefSeq" id="WP_372566670.1">
    <property type="nucleotide sequence ID" value="NZ_JBGOSP010000043.1"/>
</dbReference>
<organism evidence="1 2">
    <name type="scientific">Streptomyces aureus</name>
    <dbReference type="NCBI Taxonomy" id="193461"/>
    <lineage>
        <taxon>Bacteria</taxon>
        <taxon>Bacillati</taxon>
        <taxon>Actinomycetota</taxon>
        <taxon>Actinomycetes</taxon>
        <taxon>Kitasatosporales</taxon>
        <taxon>Streptomycetaceae</taxon>
        <taxon>Streptomyces</taxon>
    </lineage>
</organism>
<protein>
    <submittedName>
        <fullName evidence="1">Uncharacterized protein</fullName>
    </submittedName>
</protein>
<comment type="caution">
    <text evidence="1">The sequence shown here is derived from an EMBL/GenBank/DDBJ whole genome shotgun (WGS) entry which is preliminary data.</text>
</comment>
<evidence type="ECO:0000313" key="1">
    <source>
        <dbReference type="EMBL" id="MFA3842760.1"/>
    </source>
</evidence>
<evidence type="ECO:0000313" key="2">
    <source>
        <dbReference type="Proteomes" id="UP001571476"/>
    </source>
</evidence>
<sequence>MAKRKLTAEKQADRALCPVQVSHLLGLKVHEVARAMRAHGITQPLQTAQARQWRQNPGSAPDWLTALLTEVTVRAAQLQARRERGALEDEHRQLLLRDTVERRLLAGEHIPPGYDAELIAQDIAFTASKELVRGCGPVCGGPVADVLLPVEEAALSWAGVDPDDHGTWVVHRGDCPDVADEPSPWD</sequence>
<dbReference type="Proteomes" id="UP001571476">
    <property type="component" value="Unassembled WGS sequence"/>
</dbReference>
<accession>A0ABV4SWS1</accession>